<dbReference type="Pfam" id="PF13571">
    <property type="entry name" value="DUF4133"/>
    <property type="match status" value="1"/>
</dbReference>
<feature type="transmembrane region" description="Helical" evidence="1">
    <location>
        <begin position="49"/>
        <end position="68"/>
    </location>
</feature>
<dbReference type="InterPro" id="IPR025407">
    <property type="entry name" value="DUF4133"/>
</dbReference>
<feature type="transmembrane region" description="Helical" evidence="1">
    <location>
        <begin position="24"/>
        <end position="43"/>
    </location>
</feature>
<keyword evidence="3" id="KW-1185">Reference proteome</keyword>
<evidence type="ECO:0000313" key="2">
    <source>
        <dbReference type="EMBL" id="MBW3466849.1"/>
    </source>
</evidence>
<comment type="caution">
    <text evidence="2">The sequence shown here is derived from an EMBL/GenBank/DDBJ whole genome shotgun (WGS) entry which is preliminary data.</text>
</comment>
<proteinExistence type="predicted"/>
<dbReference type="AlphaFoldDB" id="A0A951IVU2"/>
<reference evidence="2 3" key="1">
    <citation type="journal article" date="2020" name="Syst. Appl. Microbiol.">
        <title>Arthrospiribacter ruber gen. nov., sp. nov., a novel bacterium isolated from Arthrospira cultures.</title>
        <authorList>
            <person name="Waleron M."/>
            <person name="Misztak A."/>
            <person name="Waleron M.M."/>
            <person name="Furmaniak M."/>
            <person name="Mrozik A."/>
            <person name="Waleron K."/>
        </authorList>
    </citation>
    <scope>NUCLEOTIDE SEQUENCE [LARGE SCALE GENOMIC DNA]</scope>
    <source>
        <strain evidence="2 3">DPMB0001</strain>
    </source>
</reference>
<evidence type="ECO:0000313" key="3">
    <source>
        <dbReference type="Proteomes" id="UP000727490"/>
    </source>
</evidence>
<evidence type="ECO:0000256" key="1">
    <source>
        <dbReference type="SAM" id="Phobius"/>
    </source>
</evidence>
<dbReference type="EMBL" id="RPHB01000002">
    <property type="protein sequence ID" value="MBW3466849.1"/>
    <property type="molecule type" value="Genomic_DNA"/>
</dbReference>
<accession>A0A951IVU2</accession>
<dbReference type="Proteomes" id="UP000727490">
    <property type="component" value="Unassembled WGS sequence"/>
</dbReference>
<keyword evidence="1" id="KW-1133">Transmembrane helix</keyword>
<keyword evidence="1" id="KW-0812">Transmembrane</keyword>
<protein>
    <submittedName>
        <fullName evidence="2">DUF4133 domain-containing protein</fullName>
    </submittedName>
</protein>
<organism evidence="2 3">
    <name type="scientific">Arthrospiribacter ruber</name>
    <dbReference type="NCBI Taxonomy" id="2487934"/>
    <lineage>
        <taxon>Bacteria</taxon>
        <taxon>Pseudomonadati</taxon>
        <taxon>Bacteroidota</taxon>
        <taxon>Cytophagia</taxon>
        <taxon>Cytophagales</taxon>
        <taxon>Cyclobacteriaceae</taxon>
        <taxon>Arthrospiribacter</taxon>
    </lineage>
</organism>
<name>A0A951IVU2_9BACT</name>
<dbReference type="RefSeq" id="WP_219287065.1">
    <property type="nucleotide sequence ID" value="NZ_RPHB01000002.1"/>
</dbReference>
<gene>
    <name evidence="2" type="ORF">EGN73_03345</name>
</gene>
<keyword evidence="1" id="KW-0472">Membrane</keyword>
<sequence>MGRTFKINKGVNAPMEFQGLKAQYILYMGVLLLSMLFTLVLMYLVGLNFILSLILIGAPGAFGAWKIMEMNKTYGENGLMKLSARKRLPRVIRFRDRVFVKRLKTLNKLNHVQ</sequence>